<dbReference type="InterPro" id="IPR019554">
    <property type="entry name" value="Soluble_ligand-bd"/>
</dbReference>
<sequence length="194" mass="21353">MKMISFKSLLTMMLSMVMSLTAMADTISTGEMLNISIRGVPGGEQTRITGQYVVSTDGLLYLPLLEGGIKASGRTSSSLSRSIEAAYKNAEVYTNPRITVISNKNKEESLIDRKVVTVGGHVKRPGPVPYLRGMTLYEAVTAAGGETAFGSIQRVELFRKNKRYVYDLRKTAHKGLKIYEGDNINIPQKDWLGN</sequence>
<evidence type="ECO:0000313" key="6">
    <source>
        <dbReference type="Proteomes" id="UP000624703"/>
    </source>
</evidence>
<evidence type="ECO:0000256" key="1">
    <source>
        <dbReference type="ARBA" id="ARBA00022729"/>
    </source>
</evidence>
<dbReference type="Pfam" id="PF10531">
    <property type="entry name" value="SLBB"/>
    <property type="match status" value="1"/>
</dbReference>
<evidence type="ECO:0000313" key="5">
    <source>
        <dbReference type="EMBL" id="MBK1790422.1"/>
    </source>
</evidence>
<dbReference type="InterPro" id="IPR049712">
    <property type="entry name" value="Poly_export"/>
</dbReference>
<dbReference type="GO" id="GO:0015159">
    <property type="term" value="F:polysaccharide transmembrane transporter activity"/>
    <property type="evidence" value="ECO:0007669"/>
    <property type="project" value="InterPro"/>
</dbReference>
<dbReference type="EMBL" id="JAENIM010000021">
    <property type="protein sequence ID" value="MBK1790422.1"/>
    <property type="molecule type" value="Genomic_DNA"/>
</dbReference>
<feature type="domain" description="Polysaccharide export protein N-terminal" evidence="3">
    <location>
        <begin position="26"/>
        <end position="101"/>
    </location>
</feature>
<evidence type="ECO:0000259" key="3">
    <source>
        <dbReference type="Pfam" id="PF02563"/>
    </source>
</evidence>
<evidence type="ECO:0000256" key="2">
    <source>
        <dbReference type="SAM" id="SignalP"/>
    </source>
</evidence>
<dbReference type="Gene3D" id="3.30.1950.10">
    <property type="entry name" value="wza like domain"/>
    <property type="match status" value="1"/>
</dbReference>
<dbReference type="PANTHER" id="PTHR33619">
    <property type="entry name" value="POLYSACCHARIDE EXPORT PROTEIN GFCE-RELATED"/>
    <property type="match status" value="1"/>
</dbReference>
<dbReference type="Gene3D" id="3.10.560.10">
    <property type="entry name" value="Outer membrane lipoprotein wza domain like"/>
    <property type="match status" value="1"/>
</dbReference>
<protein>
    <submittedName>
        <fullName evidence="5">SLBB domain-containing protein</fullName>
    </submittedName>
</protein>
<keyword evidence="1 2" id="KW-0732">Signal</keyword>
<comment type="caution">
    <text evidence="5">The sequence shown here is derived from an EMBL/GenBank/DDBJ whole genome shotgun (WGS) entry which is preliminary data.</text>
</comment>
<dbReference type="Pfam" id="PF02563">
    <property type="entry name" value="Poly_export"/>
    <property type="match status" value="1"/>
</dbReference>
<evidence type="ECO:0000259" key="4">
    <source>
        <dbReference type="Pfam" id="PF10531"/>
    </source>
</evidence>
<name>A0A8J7MC62_9BACT</name>
<accession>A0A8J7MC62</accession>
<dbReference type="Proteomes" id="UP000624703">
    <property type="component" value="Unassembled WGS sequence"/>
</dbReference>
<dbReference type="PANTHER" id="PTHR33619:SF3">
    <property type="entry name" value="POLYSACCHARIDE EXPORT PROTEIN GFCE-RELATED"/>
    <property type="match status" value="1"/>
</dbReference>
<keyword evidence="6" id="KW-1185">Reference proteome</keyword>
<proteinExistence type="predicted"/>
<feature type="chain" id="PRO_5035291923" evidence="2">
    <location>
        <begin position="25"/>
        <end position="194"/>
    </location>
</feature>
<dbReference type="AlphaFoldDB" id="A0A8J7MC62"/>
<feature type="domain" description="Soluble ligand binding" evidence="4">
    <location>
        <begin position="115"/>
        <end position="162"/>
    </location>
</feature>
<feature type="signal peptide" evidence="2">
    <location>
        <begin position="1"/>
        <end position="24"/>
    </location>
</feature>
<gene>
    <name evidence="5" type="ORF">JIN82_04535</name>
</gene>
<dbReference type="InterPro" id="IPR003715">
    <property type="entry name" value="Poly_export_N"/>
</dbReference>
<organism evidence="5 6">
    <name type="scientific">Persicirhabdus sediminis</name>
    <dbReference type="NCBI Taxonomy" id="454144"/>
    <lineage>
        <taxon>Bacteria</taxon>
        <taxon>Pseudomonadati</taxon>
        <taxon>Verrucomicrobiota</taxon>
        <taxon>Verrucomicrobiia</taxon>
        <taxon>Verrucomicrobiales</taxon>
        <taxon>Verrucomicrobiaceae</taxon>
        <taxon>Persicirhabdus</taxon>
    </lineage>
</organism>
<dbReference type="RefSeq" id="WP_200310453.1">
    <property type="nucleotide sequence ID" value="NZ_JAENIM010000021.1"/>
</dbReference>
<reference evidence="5" key="1">
    <citation type="submission" date="2021-01" db="EMBL/GenBank/DDBJ databases">
        <title>Modified the classification status of verrucomicrobia.</title>
        <authorList>
            <person name="Feng X."/>
        </authorList>
    </citation>
    <scope>NUCLEOTIDE SEQUENCE</scope>
    <source>
        <strain evidence="5">_KCTC 22039</strain>
    </source>
</reference>